<keyword evidence="2" id="KW-1133">Transmembrane helix</keyword>
<reference evidence="4 5" key="1">
    <citation type="submission" date="2018-02" db="EMBL/GenBank/DDBJ databases">
        <title>Novel Leptospira species isolated from soil and water in Japan.</title>
        <authorList>
            <person name="Nakao R."/>
            <person name="Masuzawa T."/>
        </authorList>
    </citation>
    <scope>NUCLEOTIDE SEQUENCE [LARGE SCALE GENOMIC DNA]</scope>
    <source>
        <strain evidence="4 5">YH101</strain>
    </source>
</reference>
<feature type="transmembrane region" description="Helical" evidence="2">
    <location>
        <begin position="146"/>
        <end position="166"/>
    </location>
</feature>
<feature type="domain" description="PPM-type phosphatase" evidence="3">
    <location>
        <begin position="377"/>
        <end position="594"/>
    </location>
</feature>
<feature type="transmembrane region" description="Helical" evidence="2">
    <location>
        <begin position="262"/>
        <end position="282"/>
    </location>
</feature>
<proteinExistence type="predicted"/>
<feature type="transmembrane region" description="Helical" evidence="2">
    <location>
        <begin position="294"/>
        <end position="313"/>
    </location>
</feature>
<evidence type="ECO:0000259" key="3">
    <source>
        <dbReference type="SMART" id="SM00331"/>
    </source>
</evidence>
<dbReference type="InterPro" id="IPR011623">
    <property type="entry name" value="7TMR_DISM_rcpt_extracell_dom1"/>
</dbReference>
<dbReference type="EMBL" id="BFBB01000003">
    <property type="protein sequence ID" value="GBF49745.1"/>
    <property type="molecule type" value="Genomic_DNA"/>
</dbReference>
<dbReference type="Pfam" id="PF07695">
    <property type="entry name" value="7TMR-DISM_7TM"/>
    <property type="match status" value="1"/>
</dbReference>
<evidence type="ECO:0000256" key="1">
    <source>
        <dbReference type="ARBA" id="ARBA00022801"/>
    </source>
</evidence>
<dbReference type="SUPFAM" id="SSF81606">
    <property type="entry name" value="PP2C-like"/>
    <property type="match status" value="1"/>
</dbReference>
<dbReference type="SMART" id="SM00331">
    <property type="entry name" value="PP2C_SIG"/>
    <property type="match status" value="1"/>
</dbReference>
<evidence type="ECO:0000313" key="4">
    <source>
        <dbReference type="EMBL" id="GBF49745.1"/>
    </source>
</evidence>
<feature type="transmembrane region" description="Helical" evidence="2">
    <location>
        <begin position="173"/>
        <end position="198"/>
    </location>
</feature>
<feature type="transmembrane region" description="Helical" evidence="2">
    <location>
        <begin position="204"/>
        <end position="224"/>
    </location>
</feature>
<comment type="caution">
    <text evidence="4">The sequence shown here is derived from an EMBL/GenBank/DDBJ whole genome shotgun (WGS) entry which is preliminary data.</text>
</comment>
<evidence type="ECO:0000256" key="2">
    <source>
        <dbReference type="SAM" id="Phobius"/>
    </source>
</evidence>
<dbReference type="InterPro" id="IPR001932">
    <property type="entry name" value="PPM-type_phosphatase-like_dom"/>
</dbReference>
<dbReference type="InterPro" id="IPR036457">
    <property type="entry name" value="PPM-type-like_dom_sf"/>
</dbReference>
<dbReference type="Proteomes" id="UP000245133">
    <property type="component" value="Unassembled WGS sequence"/>
</dbReference>
<dbReference type="Pfam" id="PF07228">
    <property type="entry name" value="SpoIIE"/>
    <property type="match status" value="1"/>
</dbReference>
<keyword evidence="5" id="KW-1185">Reference proteome</keyword>
<organism evidence="4 5">
    <name type="scientific">Leptospira ryugenii</name>
    <dbReference type="NCBI Taxonomy" id="1917863"/>
    <lineage>
        <taxon>Bacteria</taxon>
        <taxon>Pseudomonadati</taxon>
        <taxon>Spirochaetota</taxon>
        <taxon>Spirochaetia</taxon>
        <taxon>Leptospirales</taxon>
        <taxon>Leptospiraceae</taxon>
        <taxon>Leptospira</taxon>
    </lineage>
</organism>
<sequence length="596" mass="68351">MKWISREEFLGFEKEPVFTNNDFIEYKIPWMSMQSYADKVLYARRVIQGIDTVDNPSLFIRGGGKIMAVYLNEKKITWQLLPKENSDDFIFNTAYFPVIPLNPEDEGKVLSVFFYAEKNFPVGFTEAPIVATQSENYKAVANRNQIFASLGFFFFALGIFSSYLYLRRKKRAIIAFTLFSLVSGIHFMAQVGFWGYFYYDSYNANFYIFTLSLFFIPVTGLYFFDKLFGLGRGNIIRMLWQFQFLFSSSVLCLAHFEVITYPIAFMTFLWVVAPSLLMQIFVSLGEFFLKKPRAWILVLGSIALLLFNLHDVMATLGKINSINRLSPWGFFLFVVSLSLYGEEVFRNSEVKFAALQREIVTAARIQNAILPPKAPAWTDLEVAVYYQPSHEVGGDFYDLQALGDKKYGILIADVVGHGLGASIIASLSKFSFFQNFIHWKNPSFLLSAMNEYLVSRSNGRFTTAAYFYFDMEKHKLVVANAGHPSFLHYSHHSDTIFEIKPKGKPLGIFESLTYLEEEFTFDPGDSFLFYTDGLTEETGVGSQEFGLEELKTIFKRTLQDKSQVSLESLVQQFQDVIQLEGLPHDDITILFVRIPK</sequence>
<dbReference type="PANTHER" id="PTHR43156:SF2">
    <property type="entry name" value="STAGE II SPORULATION PROTEIN E"/>
    <property type="match status" value="1"/>
</dbReference>
<keyword evidence="2" id="KW-0812">Transmembrane</keyword>
<feature type="transmembrane region" description="Helical" evidence="2">
    <location>
        <begin position="236"/>
        <end position="256"/>
    </location>
</feature>
<gene>
    <name evidence="4" type="ORF">LPTSP4_12640</name>
</gene>
<dbReference type="RefSeq" id="WP_167836935.1">
    <property type="nucleotide sequence ID" value="NZ_BFBB01000003.1"/>
</dbReference>
<dbReference type="InterPro" id="IPR052016">
    <property type="entry name" value="Bact_Sigma-Reg"/>
</dbReference>
<evidence type="ECO:0000313" key="5">
    <source>
        <dbReference type="Proteomes" id="UP000245133"/>
    </source>
</evidence>
<keyword evidence="2" id="KW-0472">Membrane</keyword>
<dbReference type="AlphaFoldDB" id="A0A2P2DYP4"/>
<dbReference type="PANTHER" id="PTHR43156">
    <property type="entry name" value="STAGE II SPORULATION PROTEIN E-RELATED"/>
    <property type="match status" value="1"/>
</dbReference>
<name>A0A2P2DYP4_9LEPT</name>
<dbReference type="GO" id="GO:0016791">
    <property type="term" value="F:phosphatase activity"/>
    <property type="evidence" value="ECO:0007669"/>
    <property type="project" value="TreeGrafter"/>
</dbReference>
<protein>
    <submittedName>
        <fullName evidence="4">Stage II sporulation protein E</fullName>
    </submittedName>
</protein>
<keyword evidence="1" id="KW-0378">Hydrolase</keyword>
<dbReference type="Gene3D" id="3.60.40.10">
    <property type="entry name" value="PPM-type phosphatase domain"/>
    <property type="match status" value="1"/>
</dbReference>
<accession>A0A2P2DYP4</accession>